<feature type="binding site" evidence="11">
    <location>
        <position position="119"/>
    </location>
    <ligand>
        <name>Fe cation</name>
        <dbReference type="ChEBI" id="CHEBI:24875"/>
        <label>2</label>
    </ligand>
</feature>
<feature type="binding site" evidence="11">
    <location>
        <position position="122"/>
    </location>
    <ligand>
        <name>Fe cation</name>
        <dbReference type="ChEBI" id="CHEBI:24875"/>
        <label>1</label>
    </ligand>
</feature>
<comment type="similarity">
    <text evidence="2">Belongs to the fatty acid desaturase type 2 family.</text>
</comment>
<keyword evidence="5 11" id="KW-0479">Metal-binding</keyword>
<keyword evidence="10" id="KW-0275">Fatty acid biosynthesis</keyword>
<evidence type="ECO:0000256" key="8">
    <source>
        <dbReference type="ARBA" id="ARBA00023004"/>
    </source>
</evidence>
<comment type="cofactor">
    <cofactor evidence="11">
        <name>Fe cation</name>
        <dbReference type="ChEBI" id="CHEBI:24875"/>
    </cofactor>
    <text evidence="11">Binds 2 iron ions per subunit.</text>
</comment>
<keyword evidence="12" id="KW-0175">Coiled coil</keyword>
<dbReference type="GO" id="GO:0046872">
    <property type="term" value="F:metal ion binding"/>
    <property type="evidence" value="ECO:0007669"/>
    <property type="project" value="UniProtKB-KW"/>
</dbReference>
<feature type="binding site" evidence="11">
    <location>
        <position position="119"/>
    </location>
    <ligand>
        <name>Fe cation</name>
        <dbReference type="ChEBI" id="CHEBI:24875"/>
        <label>1</label>
    </ligand>
</feature>
<evidence type="ECO:0000256" key="6">
    <source>
        <dbReference type="ARBA" id="ARBA00022832"/>
    </source>
</evidence>
<feature type="binding site" evidence="11">
    <location>
        <position position="88"/>
    </location>
    <ligand>
        <name>Fe cation</name>
        <dbReference type="ChEBI" id="CHEBI:24875"/>
        <label>1</label>
    </ligand>
</feature>
<dbReference type="InterPro" id="IPR009078">
    <property type="entry name" value="Ferritin-like_SF"/>
</dbReference>
<evidence type="ECO:0000256" key="9">
    <source>
        <dbReference type="ARBA" id="ARBA00023098"/>
    </source>
</evidence>
<keyword evidence="4" id="KW-0444">Lipid biosynthesis</keyword>
<evidence type="ECO:0000256" key="10">
    <source>
        <dbReference type="ARBA" id="ARBA00023160"/>
    </source>
</evidence>
<evidence type="ECO:0000256" key="5">
    <source>
        <dbReference type="ARBA" id="ARBA00022723"/>
    </source>
</evidence>
<dbReference type="PIRSF" id="PIRSF000346">
    <property type="entry name" value="Dlt9_acylACP_des"/>
    <property type="match status" value="1"/>
</dbReference>
<keyword evidence="7" id="KW-0560">Oxidoreductase</keyword>
<evidence type="ECO:0000313" key="13">
    <source>
        <dbReference type="EMBL" id="HFI90239.1"/>
    </source>
</evidence>
<evidence type="ECO:0000256" key="2">
    <source>
        <dbReference type="ARBA" id="ARBA00008749"/>
    </source>
</evidence>
<organism evidence="13">
    <name type="scientific">Ignavibacterium album</name>
    <dbReference type="NCBI Taxonomy" id="591197"/>
    <lineage>
        <taxon>Bacteria</taxon>
        <taxon>Pseudomonadati</taxon>
        <taxon>Ignavibacteriota</taxon>
        <taxon>Ignavibacteria</taxon>
        <taxon>Ignavibacteriales</taxon>
        <taxon>Ignavibacteriaceae</taxon>
        <taxon>Ignavibacterium</taxon>
    </lineage>
</organism>
<evidence type="ECO:0000256" key="4">
    <source>
        <dbReference type="ARBA" id="ARBA00022516"/>
    </source>
</evidence>
<sequence length="331" mass="38735">MEILVNNQTTEEKEIKSKTEVLNELESKVKEWMEQHIAKRKLWFSSDFLPVDEKNTDDKNKIVDGLRDRARGIKDPARVAVALNLLTEEGLPHFHRLIAQHLGSESFWSKWNNMWTGEEDRHGNILRDYARDSRLFSFREVEMMQFYYQEAGFNPNWDKDPYKVFVYTTLQERATQFSHKNTGKLVGEDEPLLNGILSNIAADEAKHFTFYRNVFKEVLKLDPNRAMVSASEIMPAIDMPGLSMPNFREMADVVRRVGIYGPRDYLAIVEEAIKFWEIETFTGLNEIAKKAQEKILSIPKRLEKVAEYVEKRTTSKTFSFDFIYNRIIAFE</sequence>
<keyword evidence="6" id="KW-0276">Fatty acid metabolism</keyword>
<dbReference type="SUPFAM" id="SSF47240">
    <property type="entry name" value="Ferritin-like"/>
    <property type="match status" value="1"/>
</dbReference>
<comment type="subunit">
    <text evidence="3">Homodimer.</text>
</comment>
<dbReference type="Pfam" id="PF03405">
    <property type="entry name" value="FA_desaturase_2"/>
    <property type="match status" value="1"/>
</dbReference>
<name>A0A7V2ZHS3_9BACT</name>
<reference evidence="13" key="1">
    <citation type="journal article" date="2020" name="mSystems">
        <title>Genome- and Community-Level Interaction Insights into Carbon Utilization and Element Cycling Functions of Hydrothermarchaeota in Hydrothermal Sediment.</title>
        <authorList>
            <person name="Zhou Z."/>
            <person name="Liu Y."/>
            <person name="Xu W."/>
            <person name="Pan J."/>
            <person name="Luo Z.H."/>
            <person name="Li M."/>
        </authorList>
    </citation>
    <scope>NUCLEOTIDE SEQUENCE [LARGE SCALE GENOMIC DNA]</scope>
    <source>
        <strain evidence="13">SpSt-479</strain>
    </source>
</reference>
<accession>A0A7V2ZHS3</accession>
<dbReference type="CDD" id="cd01050">
    <property type="entry name" value="Acyl_ACP_Desat"/>
    <property type="match status" value="1"/>
</dbReference>
<dbReference type="PANTHER" id="PTHR31155:SF9">
    <property type="entry name" value="STEAROYL-[ACYL-CARRIER-PROTEIN] 9-DESATURASE 7, CHLOROPLASTIC"/>
    <property type="match status" value="1"/>
</dbReference>
<feature type="binding site" evidence="11">
    <location>
        <position position="204"/>
    </location>
    <ligand>
        <name>Fe cation</name>
        <dbReference type="ChEBI" id="CHEBI:24875"/>
        <label>2</label>
    </ligand>
</feature>
<feature type="binding site" evidence="11">
    <location>
        <position position="204"/>
    </location>
    <ligand>
        <name>Fe cation</name>
        <dbReference type="ChEBI" id="CHEBI:24875"/>
        <label>1</label>
    </ligand>
</feature>
<feature type="coiled-coil region" evidence="12">
    <location>
        <begin position="8"/>
        <end position="35"/>
    </location>
</feature>
<comment type="cofactor">
    <cofactor evidence="1">
        <name>Fe(2+)</name>
        <dbReference type="ChEBI" id="CHEBI:29033"/>
    </cofactor>
</comment>
<dbReference type="PANTHER" id="PTHR31155">
    <property type="entry name" value="ACYL- ACYL-CARRIER-PROTEIN DESATURASE-RELATED"/>
    <property type="match status" value="1"/>
</dbReference>
<keyword evidence="8 11" id="KW-0408">Iron</keyword>
<dbReference type="EMBL" id="DSUJ01000007">
    <property type="protein sequence ID" value="HFI90239.1"/>
    <property type="molecule type" value="Genomic_DNA"/>
</dbReference>
<dbReference type="Gene3D" id="1.10.620.20">
    <property type="entry name" value="Ribonucleotide Reductase, subunit A"/>
    <property type="match status" value="1"/>
</dbReference>
<evidence type="ECO:0000256" key="7">
    <source>
        <dbReference type="ARBA" id="ARBA00023002"/>
    </source>
</evidence>
<evidence type="ECO:0000256" key="1">
    <source>
        <dbReference type="ARBA" id="ARBA00001954"/>
    </source>
</evidence>
<proteinExistence type="inferred from homology"/>
<dbReference type="GO" id="GO:0006633">
    <property type="term" value="P:fatty acid biosynthetic process"/>
    <property type="evidence" value="ECO:0007669"/>
    <property type="project" value="UniProtKB-KW"/>
</dbReference>
<gene>
    <name evidence="13" type="ORF">ENS31_01770</name>
</gene>
<evidence type="ECO:0000256" key="3">
    <source>
        <dbReference type="ARBA" id="ARBA00011738"/>
    </source>
</evidence>
<evidence type="ECO:0000256" key="11">
    <source>
        <dbReference type="PIRSR" id="PIRSR000346-1"/>
    </source>
</evidence>
<dbReference type="InterPro" id="IPR012348">
    <property type="entry name" value="RNR-like"/>
</dbReference>
<dbReference type="InterPro" id="IPR005067">
    <property type="entry name" value="Fatty_acid_desaturase-2"/>
</dbReference>
<protein>
    <submittedName>
        <fullName evidence="13">Acyl-ACP desaturase</fullName>
    </submittedName>
</protein>
<dbReference type="GO" id="GO:0005829">
    <property type="term" value="C:cytosol"/>
    <property type="evidence" value="ECO:0007669"/>
    <property type="project" value="TreeGrafter"/>
</dbReference>
<feature type="binding site" evidence="11">
    <location>
        <position position="207"/>
    </location>
    <ligand>
        <name>Fe cation</name>
        <dbReference type="ChEBI" id="CHEBI:24875"/>
        <label>2</label>
    </ligand>
</feature>
<dbReference type="AlphaFoldDB" id="A0A7V2ZHS3"/>
<keyword evidence="9" id="KW-0443">Lipid metabolism</keyword>
<evidence type="ECO:0000256" key="12">
    <source>
        <dbReference type="SAM" id="Coils"/>
    </source>
</evidence>
<comment type="caution">
    <text evidence="13">The sequence shown here is derived from an EMBL/GenBank/DDBJ whole genome shotgun (WGS) entry which is preliminary data.</text>
</comment>
<feature type="binding site" evidence="11">
    <location>
        <position position="172"/>
    </location>
    <ligand>
        <name>Fe cation</name>
        <dbReference type="ChEBI" id="CHEBI:24875"/>
        <label>2</label>
    </ligand>
</feature>
<dbReference type="GO" id="GO:0045300">
    <property type="term" value="F:stearoyl-[ACP] desaturase activity"/>
    <property type="evidence" value="ECO:0007669"/>
    <property type="project" value="InterPro"/>
</dbReference>